<organism evidence="1">
    <name type="scientific">Escherichia phage fEgEco12</name>
    <dbReference type="NCBI Taxonomy" id="3158837"/>
    <lineage>
        <taxon>Viruses</taxon>
        <taxon>Duplodnaviria</taxon>
        <taxon>Heunggongvirae</taxon>
        <taxon>Uroviricota</taxon>
        <taxon>Caudoviricetes</taxon>
    </lineage>
</organism>
<reference evidence="1" key="1">
    <citation type="submission" date="2024-05" db="EMBL/GenBank/DDBJ databases">
        <authorList>
            <person name="Badawy S."/>
            <person name="Skurnik M."/>
        </authorList>
    </citation>
    <scope>NUCLEOTIDE SEQUENCE</scope>
</reference>
<dbReference type="EMBL" id="PP777464">
    <property type="protein sequence ID" value="XBS49359.1"/>
    <property type="molecule type" value="Genomic_DNA"/>
</dbReference>
<accession>A0AAU7PGU5</accession>
<sequence length="126" mass="15078">MNYSWMGIVKSLISTHDMDLPEHLVINRWYYPYPDNRCVGIGFFINQKSQFVGLIEDDTKYNLVLNADHIKYYTHKIDEDYDVIIPVEIDEASFFQLSLIHDISDITYDNVKDLFILYNKMYNYFI</sequence>
<protein>
    <submittedName>
        <fullName evidence="1">Uncharacterized protein</fullName>
    </submittedName>
</protein>
<evidence type="ECO:0000313" key="1">
    <source>
        <dbReference type="EMBL" id="XBS49359.1"/>
    </source>
</evidence>
<name>A0AAU7PGU5_9CAUD</name>
<proteinExistence type="predicted"/>